<dbReference type="SUPFAM" id="SSF54060">
    <property type="entry name" value="His-Me finger endonucleases"/>
    <property type="match status" value="1"/>
</dbReference>
<dbReference type="RefSeq" id="NP_818499.1">
    <property type="nucleotide sequence ID" value="NC_004688.1"/>
</dbReference>
<proteinExistence type="predicted"/>
<evidence type="ECO:0000313" key="2">
    <source>
        <dbReference type="Proteomes" id="UP000000963"/>
    </source>
</evidence>
<protein>
    <recommendedName>
        <fullName evidence="3">Recombination endonuclease VII</fullName>
    </recommendedName>
</protein>
<organismHost>
    <name type="scientific">Mycolicibacterium smegmatis</name>
    <name type="common">Mycobacterium smegmatis</name>
    <dbReference type="NCBI Taxonomy" id="1772"/>
</organismHost>
<keyword evidence="2" id="KW-1185">Reference proteome</keyword>
<evidence type="ECO:0000313" key="1">
    <source>
        <dbReference type="EMBL" id="AAN12841.1"/>
    </source>
</evidence>
<reference evidence="1 2" key="1">
    <citation type="journal article" date="2003" name="Cell">
        <title>Origins of highly mosaic mycobacteriophage genomes.</title>
        <authorList>
            <person name="Pedulla M.L."/>
            <person name="Ford M.E."/>
            <person name="Houtz J.M."/>
            <person name="Karthikeyan T."/>
            <person name="Wadsworth C."/>
            <person name="Lewis J.A."/>
            <person name="Jacobs-Sera D."/>
            <person name="Falbo J."/>
            <person name="Gross J."/>
            <person name="Pannunzio N.R."/>
            <person name="Brucker W."/>
            <person name="Kumar V."/>
            <person name="Kandasamy J."/>
            <person name="Keenan L."/>
            <person name="Bardarov S."/>
            <person name="Kriakov J."/>
            <person name="Lawrence J.G."/>
            <person name="Jacobs W.R. Jr."/>
            <person name="Hendrix R.W."/>
            <person name="Hatfull G.F."/>
        </authorList>
    </citation>
    <scope>NUCLEOTIDE SEQUENCE</scope>
</reference>
<dbReference type="Pfam" id="PF02945">
    <property type="entry name" value="Endonuclease_7"/>
    <property type="match status" value="1"/>
</dbReference>
<gene>
    <name evidence="1" type="primary">199</name>
    <name evidence="1" type="ORF">PBI_OMEGA_199</name>
</gene>
<dbReference type="InterPro" id="IPR038563">
    <property type="entry name" value="Endonuclease_7_sf"/>
</dbReference>
<organism evidence="1 2">
    <name type="scientific">Mycobacterium phage Omega</name>
    <name type="common">Mycobacteriophage Omega</name>
    <dbReference type="NCBI Taxonomy" id="2907835"/>
    <lineage>
        <taxon>Viruses</taxon>
        <taxon>Duplodnaviria</taxon>
        <taxon>Heunggongvirae</taxon>
        <taxon>Uroviricota</taxon>
        <taxon>Caudoviricetes</taxon>
        <taxon>Omegavirus</taxon>
        <taxon>Omegavirus omega</taxon>
    </lineage>
</organism>
<accession>Q853W7</accession>
<dbReference type="InterPro" id="IPR004211">
    <property type="entry name" value="Endonuclease_7"/>
</dbReference>
<dbReference type="EMBL" id="AY129338">
    <property type="protein sequence ID" value="AAN12841.1"/>
    <property type="molecule type" value="Genomic_DNA"/>
</dbReference>
<dbReference type="Gene3D" id="3.40.1800.10">
    <property type="entry name" value="His-Me finger endonucleases"/>
    <property type="match status" value="1"/>
</dbReference>
<name>Q853W7_BPMOM</name>
<dbReference type="KEGG" id="vg:1260014"/>
<dbReference type="Proteomes" id="UP000000963">
    <property type="component" value="Segment"/>
</dbReference>
<dbReference type="InterPro" id="IPR044925">
    <property type="entry name" value="His-Me_finger_sf"/>
</dbReference>
<sequence length="229" mass="26222">MDDSHRSLKRCSACGELKPRDCFHRRSSSKDGLVGRCKDCVSAYCRRWYENRETVATEREERERLAAERHRAGRRECVDCGDVKGLSAFERHAYSKDGYRGQCVDCYASAKLRSKFNITLDQYNHLLYEVQGGKCANPGCDARPKEGARRFPVDHDHACCPDRAVSCGKCVRAILCPPCNTTLGQMRDSPKRLRGLADFVENHHTQYALRFWGVDDWRELLVKSLIELN</sequence>
<evidence type="ECO:0008006" key="3">
    <source>
        <dbReference type="Google" id="ProtNLM"/>
    </source>
</evidence>